<proteinExistence type="predicted"/>
<organism evidence="4 5">
    <name type="scientific">Chloropicon roscoffensis</name>
    <dbReference type="NCBI Taxonomy" id="1461544"/>
    <lineage>
        <taxon>Eukaryota</taxon>
        <taxon>Viridiplantae</taxon>
        <taxon>Chlorophyta</taxon>
        <taxon>Chloropicophyceae</taxon>
        <taxon>Chloropicales</taxon>
        <taxon>Chloropicaceae</taxon>
        <taxon>Chloropicon</taxon>
    </lineage>
</organism>
<evidence type="ECO:0000256" key="1">
    <source>
        <dbReference type="ARBA" id="ARBA00022741"/>
    </source>
</evidence>
<dbReference type="AlphaFoldDB" id="A0AAX4PBS1"/>
<protein>
    <submittedName>
        <fullName evidence="4">RecA-like DNA recombination and repair protein</fullName>
    </submittedName>
</protein>
<reference evidence="4 5" key="1">
    <citation type="submission" date="2024-03" db="EMBL/GenBank/DDBJ databases">
        <title>Complete genome sequence of the green alga Chloropicon roscoffensis RCC1871.</title>
        <authorList>
            <person name="Lemieux C."/>
            <person name="Pombert J.-F."/>
            <person name="Otis C."/>
            <person name="Turmel M."/>
        </authorList>
    </citation>
    <scope>NUCLEOTIDE SEQUENCE [LARGE SCALE GENOMIC DNA]</scope>
    <source>
        <strain evidence="4 5">RCC1871</strain>
    </source>
</reference>
<dbReference type="GO" id="GO:0000400">
    <property type="term" value="F:four-way junction DNA binding"/>
    <property type="evidence" value="ECO:0007669"/>
    <property type="project" value="TreeGrafter"/>
</dbReference>
<dbReference type="InterPro" id="IPR016467">
    <property type="entry name" value="DNA_recomb/repair_RecA-like"/>
</dbReference>
<dbReference type="EMBL" id="CP151507">
    <property type="protein sequence ID" value="WZN63452.1"/>
    <property type="molecule type" value="Genomic_DNA"/>
</dbReference>
<dbReference type="PIRSF" id="PIRSF005856">
    <property type="entry name" value="Rad51"/>
    <property type="match status" value="1"/>
</dbReference>
<sequence>MEAHVGPRRSAKRLRTAESSSTASGLKVLRASDLAPTRSLTTGCPLLDEALCGGLRTGCVNELVGESNCGKTQLCLQLLLTSQWTSENGGLGCKSLYINTEGSGGVTATRLREFAEFHASRGFLGGDAAQASLASMDNIFIERCTTDDPHALLSVLARARTLLENHNVRLIVVDSIANAFKAFSSAGSHHSHLTQVLYSTVALLKKYASDYGACVVLTNHVADHIDRMPAQRAAQAVTETLRTSGKVVRPSLGASFAQGVTCRFFVSRISSARLNENRYDTSGCVRELEVVFSPYQSKRKTKYIINQSGVWGIPEEVYREGHE</sequence>
<keyword evidence="2" id="KW-0067">ATP-binding</keyword>
<feature type="domain" description="RecA family profile 1" evidence="3">
    <location>
        <begin position="36"/>
        <end position="221"/>
    </location>
</feature>
<dbReference type="PANTHER" id="PTHR46487:SF1">
    <property type="entry name" value="DNA REPAIR PROTEIN XRCC3"/>
    <property type="match status" value="1"/>
</dbReference>
<keyword evidence="5" id="KW-1185">Reference proteome</keyword>
<gene>
    <name evidence="4" type="ORF">HKI87_07g50010</name>
</gene>
<evidence type="ECO:0000313" key="5">
    <source>
        <dbReference type="Proteomes" id="UP001472866"/>
    </source>
</evidence>
<dbReference type="GO" id="GO:0005524">
    <property type="term" value="F:ATP binding"/>
    <property type="evidence" value="ECO:0007669"/>
    <property type="project" value="UniProtKB-KW"/>
</dbReference>
<dbReference type="GO" id="GO:0033065">
    <property type="term" value="C:Rad51C-XRCC3 complex"/>
    <property type="evidence" value="ECO:0007669"/>
    <property type="project" value="TreeGrafter"/>
</dbReference>
<accession>A0AAX4PBS1</accession>
<evidence type="ECO:0000313" key="4">
    <source>
        <dbReference type="EMBL" id="WZN63452.1"/>
    </source>
</evidence>
<dbReference type="GO" id="GO:0090656">
    <property type="term" value="P:t-circle formation"/>
    <property type="evidence" value="ECO:0007669"/>
    <property type="project" value="TreeGrafter"/>
</dbReference>
<dbReference type="GO" id="GO:0000722">
    <property type="term" value="P:telomere maintenance via recombination"/>
    <property type="evidence" value="ECO:0007669"/>
    <property type="project" value="TreeGrafter"/>
</dbReference>
<dbReference type="SUPFAM" id="SSF52540">
    <property type="entry name" value="P-loop containing nucleoside triphosphate hydrolases"/>
    <property type="match status" value="1"/>
</dbReference>
<evidence type="ECO:0000259" key="3">
    <source>
        <dbReference type="PROSITE" id="PS50162"/>
    </source>
</evidence>
<keyword evidence="1" id="KW-0547">Nucleotide-binding</keyword>
<dbReference type="GO" id="GO:0045003">
    <property type="term" value="P:double-strand break repair via synthesis-dependent strand annealing"/>
    <property type="evidence" value="ECO:0007669"/>
    <property type="project" value="TreeGrafter"/>
</dbReference>
<dbReference type="GO" id="GO:0005657">
    <property type="term" value="C:replication fork"/>
    <property type="evidence" value="ECO:0007669"/>
    <property type="project" value="TreeGrafter"/>
</dbReference>
<dbReference type="InterPro" id="IPR020588">
    <property type="entry name" value="RecA_ATP-bd"/>
</dbReference>
<evidence type="ECO:0000256" key="2">
    <source>
        <dbReference type="ARBA" id="ARBA00022840"/>
    </source>
</evidence>
<dbReference type="PANTHER" id="PTHR46487">
    <property type="entry name" value="DNA REPAIR PROTEIN XRCC3"/>
    <property type="match status" value="1"/>
</dbReference>
<dbReference type="Pfam" id="PF08423">
    <property type="entry name" value="Rad51"/>
    <property type="match status" value="1"/>
</dbReference>
<dbReference type="PROSITE" id="PS50162">
    <property type="entry name" value="RECA_2"/>
    <property type="match status" value="1"/>
</dbReference>
<dbReference type="Proteomes" id="UP001472866">
    <property type="component" value="Chromosome 07"/>
</dbReference>
<dbReference type="InterPro" id="IPR027417">
    <property type="entry name" value="P-loop_NTPase"/>
</dbReference>
<name>A0AAX4PBS1_9CHLO</name>
<dbReference type="GO" id="GO:0140664">
    <property type="term" value="F:ATP-dependent DNA damage sensor activity"/>
    <property type="evidence" value="ECO:0007669"/>
    <property type="project" value="InterPro"/>
</dbReference>
<dbReference type="InterPro" id="IPR013632">
    <property type="entry name" value="Rad51_C"/>
</dbReference>
<dbReference type="GO" id="GO:0071140">
    <property type="term" value="P:resolution of mitotic recombination intermediates"/>
    <property type="evidence" value="ECO:0007669"/>
    <property type="project" value="TreeGrafter"/>
</dbReference>
<dbReference type="Gene3D" id="3.40.50.300">
    <property type="entry name" value="P-loop containing nucleotide triphosphate hydrolases"/>
    <property type="match status" value="1"/>
</dbReference>